<keyword evidence="3" id="KW-1185">Reference proteome</keyword>
<dbReference type="Proteomes" id="UP001218218">
    <property type="component" value="Unassembled WGS sequence"/>
</dbReference>
<accession>A0AAD7EWD4</accession>
<name>A0AAD7EWD4_9AGAR</name>
<feature type="domain" description="Acyclic terpene utilisation N-terminal" evidence="1">
    <location>
        <begin position="119"/>
        <end position="277"/>
    </location>
</feature>
<dbReference type="InterPro" id="IPR010839">
    <property type="entry name" value="AtuA_N"/>
</dbReference>
<dbReference type="AlphaFoldDB" id="A0AAD7EWD4"/>
<proteinExistence type="predicted"/>
<comment type="caution">
    <text evidence="2">The sequence shown here is derived from an EMBL/GenBank/DDBJ whole genome shotgun (WGS) entry which is preliminary data.</text>
</comment>
<evidence type="ECO:0000313" key="2">
    <source>
        <dbReference type="EMBL" id="KAJ7353472.1"/>
    </source>
</evidence>
<gene>
    <name evidence="2" type="ORF">DFH08DRAFT_987925</name>
</gene>
<evidence type="ECO:0000259" key="1">
    <source>
        <dbReference type="Pfam" id="PF07287"/>
    </source>
</evidence>
<organism evidence="2 3">
    <name type="scientific">Mycena albidolilacea</name>
    <dbReference type="NCBI Taxonomy" id="1033008"/>
    <lineage>
        <taxon>Eukaryota</taxon>
        <taxon>Fungi</taxon>
        <taxon>Dikarya</taxon>
        <taxon>Basidiomycota</taxon>
        <taxon>Agaricomycotina</taxon>
        <taxon>Agaricomycetes</taxon>
        <taxon>Agaricomycetidae</taxon>
        <taxon>Agaricales</taxon>
        <taxon>Marasmiineae</taxon>
        <taxon>Mycenaceae</taxon>
        <taxon>Mycena</taxon>
    </lineage>
</organism>
<dbReference type="PANTHER" id="PTHR47585:SF2">
    <property type="entry name" value="DUF1446 DOMAIN PROTEIN (AFU_ORTHOLOGUE AFUA_6G11420)"/>
    <property type="match status" value="1"/>
</dbReference>
<reference evidence="2" key="1">
    <citation type="submission" date="2023-03" db="EMBL/GenBank/DDBJ databases">
        <title>Massive genome expansion in bonnet fungi (Mycena s.s.) driven by repeated elements and novel gene families across ecological guilds.</title>
        <authorList>
            <consortium name="Lawrence Berkeley National Laboratory"/>
            <person name="Harder C.B."/>
            <person name="Miyauchi S."/>
            <person name="Viragh M."/>
            <person name="Kuo A."/>
            <person name="Thoen E."/>
            <person name="Andreopoulos B."/>
            <person name="Lu D."/>
            <person name="Skrede I."/>
            <person name="Drula E."/>
            <person name="Henrissat B."/>
            <person name="Morin E."/>
            <person name="Kohler A."/>
            <person name="Barry K."/>
            <person name="LaButti K."/>
            <person name="Morin E."/>
            <person name="Salamov A."/>
            <person name="Lipzen A."/>
            <person name="Mereny Z."/>
            <person name="Hegedus B."/>
            <person name="Baldrian P."/>
            <person name="Stursova M."/>
            <person name="Weitz H."/>
            <person name="Taylor A."/>
            <person name="Grigoriev I.V."/>
            <person name="Nagy L.G."/>
            <person name="Martin F."/>
            <person name="Kauserud H."/>
        </authorList>
    </citation>
    <scope>NUCLEOTIDE SEQUENCE</scope>
    <source>
        <strain evidence="2">CBHHK002</strain>
    </source>
</reference>
<dbReference type="EMBL" id="JARIHO010000011">
    <property type="protein sequence ID" value="KAJ7353472.1"/>
    <property type="molecule type" value="Genomic_DNA"/>
</dbReference>
<evidence type="ECO:0000313" key="3">
    <source>
        <dbReference type="Proteomes" id="UP001218218"/>
    </source>
</evidence>
<dbReference type="Pfam" id="PF07287">
    <property type="entry name" value="AtuA"/>
    <property type="match status" value="1"/>
</dbReference>
<sequence length="280" mass="30396">MPASYPTTIPTLVTSTLSQAESLAQQSRMQVECFACEGRMILPSRTLVLRKDRGTHRRDRRHSKLRNLGRASLRAVAAGVHKGAESRLLQTCSAQLPIDERGLHNSRPRIPTTLWMFSSDFMSEGNMAALAARKAQGVSAYEFVFVDAINLALADIAKYGIKVVVNAGTSDTELLHGVVVDLVKSINLLSRSRGSPGDEVFPAILEPTKADPQAFLNVHTGEPLSAWPFKPFYAQACLGRLGVAAALQHGADIVICGRVSDPSLVVGAAAWWHNWGSRTR</sequence>
<dbReference type="PANTHER" id="PTHR47585">
    <property type="match status" value="1"/>
</dbReference>
<protein>
    <recommendedName>
        <fullName evidence="1">Acyclic terpene utilisation N-terminal domain-containing protein</fullName>
    </recommendedName>
</protein>